<accession>A0A7Y6RBJ2</accession>
<proteinExistence type="predicted"/>
<dbReference type="InterPro" id="IPR050266">
    <property type="entry name" value="AB_hydrolase_sf"/>
</dbReference>
<dbReference type="PANTHER" id="PTHR43798:SF33">
    <property type="entry name" value="HYDROLASE, PUTATIVE (AFU_ORTHOLOGUE AFUA_2G14860)-RELATED"/>
    <property type="match status" value="1"/>
</dbReference>
<dbReference type="GO" id="GO:0016787">
    <property type="term" value="F:hydrolase activity"/>
    <property type="evidence" value="ECO:0007669"/>
    <property type="project" value="UniProtKB-KW"/>
</dbReference>
<keyword evidence="3" id="KW-1185">Reference proteome</keyword>
<dbReference type="Pfam" id="PF00561">
    <property type="entry name" value="Abhydrolase_1"/>
    <property type="match status" value="1"/>
</dbReference>
<evidence type="ECO:0000259" key="1">
    <source>
        <dbReference type="Pfam" id="PF00561"/>
    </source>
</evidence>
<sequence>MKEKIYSLRIDDVHNLCVREFYCEKAFDHQKQPILLIHGATIASELWVNDYKQYSWCHRLASRGYHVFTCDLLGFGSSKSDIDLLKISDTRANDISKHSIKLINHILHTTSHDKISVVACSWGTVVLTKVLTENTHNISKAVFYAPISYDCKAANYWKTKYESIPINDNGEKLGYVFVDTNSFISRWDEEIPVIDKSAWRNNKALMSIINNTMLNSKTLSSSFLVPTGPLADLADIFSNTNIHCPEKITIPSLVIRASHDLTSTEKSSREFYDSIQSSEKTYVGIKDGTHFALLEKSMEKIFDKTIKFLEKN</sequence>
<dbReference type="InterPro" id="IPR029058">
    <property type="entry name" value="AB_hydrolase_fold"/>
</dbReference>
<reference evidence="2 3" key="1">
    <citation type="submission" date="2020-06" db="EMBL/GenBank/DDBJ databases">
        <title>Halomonas sp. QX-1 draft genome sequence.</title>
        <authorList>
            <person name="Qiu X."/>
        </authorList>
    </citation>
    <scope>NUCLEOTIDE SEQUENCE [LARGE SCALE GENOMIC DNA]</scope>
    <source>
        <strain evidence="2 3">QX-1</strain>
    </source>
</reference>
<organism evidence="2 3">
    <name type="scientific">Vreelandella maris</name>
    <dbReference type="NCBI Taxonomy" id="2729617"/>
    <lineage>
        <taxon>Bacteria</taxon>
        <taxon>Pseudomonadati</taxon>
        <taxon>Pseudomonadota</taxon>
        <taxon>Gammaproteobacteria</taxon>
        <taxon>Oceanospirillales</taxon>
        <taxon>Halomonadaceae</taxon>
        <taxon>Vreelandella</taxon>
    </lineage>
</organism>
<keyword evidence="2" id="KW-0378">Hydrolase</keyword>
<dbReference type="AlphaFoldDB" id="A0A7Y6RBJ2"/>
<evidence type="ECO:0000313" key="3">
    <source>
        <dbReference type="Proteomes" id="UP000589984"/>
    </source>
</evidence>
<dbReference type="Gene3D" id="3.40.50.1820">
    <property type="entry name" value="alpha/beta hydrolase"/>
    <property type="match status" value="1"/>
</dbReference>
<comment type="caution">
    <text evidence="2">The sequence shown here is derived from an EMBL/GenBank/DDBJ whole genome shotgun (WGS) entry which is preliminary data.</text>
</comment>
<name>A0A7Y6RBJ2_9GAMM</name>
<dbReference type="SUPFAM" id="SSF53474">
    <property type="entry name" value="alpha/beta-Hydrolases"/>
    <property type="match status" value="1"/>
</dbReference>
<evidence type="ECO:0000313" key="2">
    <source>
        <dbReference type="EMBL" id="NVF13945.1"/>
    </source>
</evidence>
<dbReference type="GO" id="GO:0016020">
    <property type="term" value="C:membrane"/>
    <property type="evidence" value="ECO:0007669"/>
    <property type="project" value="TreeGrafter"/>
</dbReference>
<dbReference type="InterPro" id="IPR000073">
    <property type="entry name" value="AB_hydrolase_1"/>
</dbReference>
<dbReference type="PANTHER" id="PTHR43798">
    <property type="entry name" value="MONOACYLGLYCEROL LIPASE"/>
    <property type="match status" value="1"/>
</dbReference>
<feature type="domain" description="AB hydrolase-1" evidence="1">
    <location>
        <begin position="33"/>
        <end position="296"/>
    </location>
</feature>
<dbReference type="RefSeq" id="WP_176302990.1">
    <property type="nucleotide sequence ID" value="NZ_JABWCV010000006.1"/>
</dbReference>
<gene>
    <name evidence="2" type="ORF">HUO07_07140</name>
</gene>
<protein>
    <submittedName>
        <fullName evidence="2">Alpha/beta fold hydrolase</fullName>
    </submittedName>
</protein>
<dbReference type="Proteomes" id="UP000589984">
    <property type="component" value="Unassembled WGS sequence"/>
</dbReference>
<dbReference type="EMBL" id="JABWCV010000006">
    <property type="protein sequence ID" value="NVF13945.1"/>
    <property type="molecule type" value="Genomic_DNA"/>
</dbReference>